<dbReference type="GO" id="GO:0050661">
    <property type="term" value="F:NADP binding"/>
    <property type="evidence" value="ECO:0007669"/>
    <property type="project" value="InterPro"/>
</dbReference>
<keyword evidence="7 8" id="KW-0503">Monooxygenase</keyword>
<proteinExistence type="inferred from homology"/>
<dbReference type="AlphaFoldDB" id="A0A0U1MAV3"/>
<sequence length="488" mass="55352">MSTIKSVAIIGAGASGAAAAAAFASEEYFEKIRVFERRESAGGTWIYDSDPSPLIKPQPGKLPAEIDPPLAVPKNLPATVEPSSQERYHKTPIYDELTSNVPAIAMSLSGIPFPYGPFVPHNVPKQYIENYFSAFNADQFLVLNTTVEDVSRAPTGSDRWALTLRQYDAVEHVDRWWKEEFDAVIFANGHYSVPFVPAVKGLEDFIEKFPGRVIHSKSYRTAHQFANKKILVIGNSASGHDVTIGVVKTAQLPVYQSRRSPSRWDGDKPEGGVEWKPIVKEYLQTGEILFDDGTVLNDIDVVIYCTGYKVSFPFWNSKANGRPIFDYKQNRLIGNYLHTFITDFPTLGIIGIPRTLTFRSFNYQAIALARIFSGRNARPLPTRDEQRQWEEQRWQSVNSQHRRFHDIPWDSGETMDYLRELYEIAGLPRIEGQGQAPPILDADTRWAIKHVKKYPVPGDKEEYSQMDDIDADWTVVEREHSKDSLYFL</sequence>
<keyword evidence="4" id="KW-0274">FAD</keyword>
<dbReference type="EMBL" id="CVMT01000012">
    <property type="protein sequence ID" value="CRG92422.1"/>
    <property type="molecule type" value="Genomic_DNA"/>
</dbReference>
<dbReference type="Proteomes" id="UP000054383">
    <property type="component" value="Unassembled WGS sequence"/>
</dbReference>
<evidence type="ECO:0000313" key="8">
    <source>
        <dbReference type="EMBL" id="CRG92422.1"/>
    </source>
</evidence>
<keyword evidence="6" id="KW-0560">Oxidoreductase</keyword>
<evidence type="ECO:0000256" key="1">
    <source>
        <dbReference type="ARBA" id="ARBA00001974"/>
    </source>
</evidence>
<dbReference type="GO" id="GO:0004499">
    <property type="term" value="F:N,N-dimethylaniline monooxygenase activity"/>
    <property type="evidence" value="ECO:0007669"/>
    <property type="project" value="InterPro"/>
</dbReference>
<organism evidence="8 9">
    <name type="scientific">Talaromyces islandicus</name>
    <name type="common">Penicillium islandicum</name>
    <dbReference type="NCBI Taxonomy" id="28573"/>
    <lineage>
        <taxon>Eukaryota</taxon>
        <taxon>Fungi</taxon>
        <taxon>Dikarya</taxon>
        <taxon>Ascomycota</taxon>
        <taxon>Pezizomycotina</taxon>
        <taxon>Eurotiomycetes</taxon>
        <taxon>Eurotiomycetidae</taxon>
        <taxon>Eurotiales</taxon>
        <taxon>Trichocomaceae</taxon>
        <taxon>Talaromyces</taxon>
        <taxon>Talaromyces sect. Islandici</taxon>
    </lineage>
</organism>
<dbReference type="OrthoDB" id="66881at2759"/>
<dbReference type="PRINTS" id="PR00370">
    <property type="entry name" value="FMOXYGENASE"/>
</dbReference>
<evidence type="ECO:0000313" key="9">
    <source>
        <dbReference type="Proteomes" id="UP000054383"/>
    </source>
</evidence>
<dbReference type="InterPro" id="IPR036188">
    <property type="entry name" value="FAD/NAD-bd_sf"/>
</dbReference>
<dbReference type="Gene3D" id="3.50.50.60">
    <property type="entry name" value="FAD/NAD(P)-binding domain"/>
    <property type="match status" value="2"/>
</dbReference>
<dbReference type="InterPro" id="IPR050346">
    <property type="entry name" value="FMO-like"/>
</dbReference>
<accession>A0A0U1MAV3</accession>
<evidence type="ECO:0000256" key="5">
    <source>
        <dbReference type="ARBA" id="ARBA00022857"/>
    </source>
</evidence>
<evidence type="ECO:0000256" key="7">
    <source>
        <dbReference type="ARBA" id="ARBA00023033"/>
    </source>
</evidence>
<dbReference type="SUPFAM" id="SSF51905">
    <property type="entry name" value="FAD/NAD(P)-binding domain"/>
    <property type="match status" value="1"/>
</dbReference>
<reference evidence="8 9" key="1">
    <citation type="submission" date="2015-04" db="EMBL/GenBank/DDBJ databases">
        <authorList>
            <person name="Syromyatnikov M.Y."/>
            <person name="Popov V.N."/>
        </authorList>
    </citation>
    <scope>NUCLEOTIDE SEQUENCE [LARGE SCALE GENOMIC DNA]</scope>
    <source>
        <strain evidence="8">WF-38-12</strain>
    </source>
</reference>
<dbReference type="FunFam" id="3.50.50.60:FF:000138">
    <property type="entry name" value="Flavin-containing monooxygenase"/>
    <property type="match status" value="1"/>
</dbReference>
<evidence type="ECO:0000256" key="6">
    <source>
        <dbReference type="ARBA" id="ARBA00023002"/>
    </source>
</evidence>
<gene>
    <name evidence="8" type="ORF">PISL3812_09481</name>
</gene>
<comment type="similarity">
    <text evidence="2">Belongs to the FMO family.</text>
</comment>
<dbReference type="Pfam" id="PF13450">
    <property type="entry name" value="NAD_binding_8"/>
    <property type="match status" value="1"/>
</dbReference>
<name>A0A0U1MAV3_TALIS</name>
<evidence type="ECO:0000256" key="2">
    <source>
        <dbReference type="ARBA" id="ARBA00009183"/>
    </source>
</evidence>
<dbReference type="STRING" id="28573.A0A0U1MAV3"/>
<dbReference type="InterPro" id="IPR000960">
    <property type="entry name" value="Flavin_mOase"/>
</dbReference>
<keyword evidence="5" id="KW-0521">NADP</keyword>
<keyword evidence="9" id="KW-1185">Reference proteome</keyword>
<dbReference type="GO" id="GO:0050660">
    <property type="term" value="F:flavin adenine dinucleotide binding"/>
    <property type="evidence" value="ECO:0007669"/>
    <property type="project" value="InterPro"/>
</dbReference>
<dbReference type="PANTHER" id="PTHR23023">
    <property type="entry name" value="DIMETHYLANILINE MONOOXYGENASE"/>
    <property type="match status" value="1"/>
</dbReference>
<dbReference type="Pfam" id="PF00743">
    <property type="entry name" value="FMO-like"/>
    <property type="match status" value="2"/>
</dbReference>
<dbReference type="OMA" id="QWAYYDE"/>
<protein>
    <submittedName>
        <fullName evidence="8">Thiol-specific monooxygenase</fullName>
    </submittedName>
</protein>
<keyword evidence="3" id="KW-0285">Flavoprotein</keyword>
<evidence type="ECO:0000256" key="3">
    <source>
        <dbReference type="ARBA" id="ARBA00022630"/>
    </source>
</evidence>
<evidence type="ECO:0000256" key="4">
    <source>
        <dbReference type="ARBA" id="ARBA00022827"/>
    </source>
</evidence>
<comment type="cofactor">
    <cofactor evidence="1">
        <name>FAD</name>
        <dbReference type="ChEBI" id="CHEBI:57692"/>
    </cofactor>
</comment>
<dbReference type="InterPro" id="IPR020946">
    <property type="entry name" value="Flavin_mOase-like"/>
</dbReference>